<protein>
    <recommendedName>
        <fullName evidence="3">Lipoprotein</fullName>
    </recommendedName>
</protein>
<accession>A0ABM7UF73</accession>
<gene>
    <name evidence="1" type="ORF">LPTSP3_g00830</name>
</gene>
<dbReference type="Proteomes" id="UP000245263">
    <property type="component" value="Chromosome 1"/>
</dbReference>
<keyword evidence="2" id="KW-1185">Reference proteome</keyword>
<evidence type="ECO:0000313" key="2">
    <source>
        <dbReference type="Proteomes" id="UP000245263"/>
    </source>
</evidence>
<organism evidence="1 2">
    <name type="scientific">Leptospira kobayashii</name>
    <dbReference type="NCBI Taxonomy" id="1917830"/>
    <lineage>
        <taxon>Bacteria</taxon>
        <taxon>Pseudomonadati</taxon>
        <taxon>Spirochaetota</taxon>
        <taxon>Spirochaetia</taxon>
        <taxon>Leptospirales</taxon>
        <taxon>Leptospiraceae</taxon>
        <taxon>Leptospira</taxon>
    </lineage>
</organism>
<dbReference type="RefSeq" id="WP_109021767.1">
    <property type="nucleotide sequence ID" value="NZ_AP025028.1"/>
</dbReference>
<name>A0ABM7UF73_9LEPT</name>
<evidence type="ECO:0008006" key="3">
    <source>
        <dbReference type="Google" id="ProtNLM"/>
    </source>
</evidence>
<proteinExistence type="predicted"/>
<dbReference type="EMBL" id="AP025028">
    <property type="protein sequence ID" value="BDA77153.1"/>
    <property type="molecule type" value="Genomic_DNA"/>
</dbReference>
<reference evidence="1 2" key="1">
    <citation type="submission" date="2021-08" db="EMBL/GenBank/DDBJ databases">
        <title>Complete genome sequence of Leptospira kobayashii strain E30.</title>
        <authorList>
            <person name="Nakao R."/>
            <person name="Nakamura S."/>
            <person name="Masuzawa T."/>
            <person name="Koizumi N."/>
        </authorList>
    </citation>
    <scope>NUCLEOTIDE SEQUENCE [LARGE SCALE GENOMIC DNA]</scope>
    <source>
        <strain evidence="1 2">E30</strain>
    </source>
</reference>
<evidence type="ECO:0000313" key="1">
    <source>
        <dbReference type="EMBL" id="BDA77153.1"/>
    </source>
</evidence>
<sequence>MKICLKYCYSIILLFTFLNCKSKDLRLYDPANNNEQKRHSIFAFGQYRFYNKFLFGSTADLYGNFEIVEVISVDHEGKKLITSPVIPEEPFEVKNGEDSVFLSNFIEFDGYQTYLFINPEKKYALKNITYSMPCGSDCTRNIQMKFNLYDSFKVFPITAKPGNFNFAGVFKITIEETTSDDPDGTIILSPDPLYNAMMESLGKFKKQKAIIIPEDGTLKKENLKNAISALYSNPESITLKSAEEKFYTEFIKKQKAGYWKEKAQALIGTNKK</sequence>